<dbReference type="PANTHER" id="PTHR30154">
    <property type="entry name" value="LEUCINE-RESPONSIVE REGULATORY PROTEIN"/>
    <property type="match status" value="1"/>
</dbReference>
<organism evidence="5 6">
    <name type="scientific">Terribacillus halophilus</name>
    <dbReference type="NCBI Taxonomy" id="361279"/>
    <lineage>
        <taxon>Bacteria</taxon>
        <taxon>Bacillati</taxon>
        <taxon>Bacillota</taxon>
        <taxon>Bacilli</taxon>
        <taxon>Bacillales</taxon>
        <taxon>Bacillaceae</taxon>
        <taxon>Terribacillus</taxon>
    </lineage>
</organism>
<dbReference type="Pfam" id="PF13412">
    <property type="entry name" value="HTH_24"/>
    <property type="match status" value="1"/>
</dbReference>
<dbReference type="GO" id="GO:0005829">
    <property type="term" value="C:cytosol"/>
    <property type="evidence" value="ECO:0007669"/>
    <property type="project" value="TreeGrafter"/>
</dbReference>
<dbReference type="Gene3D" id="1.10.10.10">
    <property type="entry name" value="Winged helix-like DNA-binding domain superfamily/Winged helix DNA-binding domain"/>
    <property type="match status" value="1"/>
</dbReference>
<accession>A0A1G6W9W4</accession>
<keyword evidence="6" id="KW-1185">Reference proteome</keyword>
<dbReference type="SUPFAM" id="SSF46785">
    <property type="entry name" value="Winged helix' DNA-binding domain"/>
    <property type="match status" value="1"/>
</dbReference>
<dbReference type="InterPro" id="IPR000485">
    <property type="entry name" value="AsnC-type_HTH_dom"/>
</dbReference>
<dbReference type="PANTHER" id="PTHR30154:SF53">
    <property type="entry name" value="HTH-TYPE TRANSCRIPTIONAL REGULATOR LRPC"/>
    <property type="match status" value="1"/>
</dbReference>
<dbReference type="SUPFAM" id="SSF54909">
    <property type="entry name" value="Dimeric alpha+beta barrel"/>
    <property type="match status" value="1"/>
</dbReference>
<dbReference type="AlphaFoldDB" id="A0A1G6W9W4"/>
<dbReference type="InterPro" id="IPR011008">
    <property type="entry name" value="Dimeric_a/b-barrel"/>
</dbReference>
<dbReference type="SMART" id="SM00344">
    <property type="entry name" value="HTH_ASNC"/>
    <property type="match status" value="1"/>
</dbReference>
<dbReference type="Proteomes" id="UP000198666">
    <property type="component" value="Unassembled WGS sequence"/>
</dbReference>
<dbReference type="GO" id="GO:0043565">
    <property type="term" value="F:sequence-specific DNA binding"/>
    <property type="evidence" value="ECO:0007669"/>
    <property type="project" value="InterPro"/>
</dbReference>
<dbReference type="GO" id="GO:0043200">
    <property type="term" value="P:response to amino acid"/>
    <property type="evidence" value="ECO:0007669"/>
    <property type="project" value="TreeGrafter"/>
</dbReference>
<dbReference type="InterPro" id="IPR019887">
    <property type="entry name" value="Tscrpt_reg_AsnC/Lrp_C"/>
</dbReference>
<dbReference type="Pfam" id="PF01037">
    <property type="entry name" value="AsnC_trans_reg"/>
    <property type="match status" value="1"/>
</dbReference>
<sequence length="151" mass="17261">MDNIDRKMLEILQEDSRITIIDLAKKLNLSRPSVNERFRRLQEKGIIEGFTARISHEKIGKGTLVIIQIGNLKVVCHKFEEIVKEEKAILECHRVTGSDSYFMKAVVSSTKELEELVDRLVPYGQLNTSVVLSSPVSNRTLLPEDEFLHKN</sequence>
<dbReference type="STRING" id="361279.SAMN05421663_11533"/>
<dbReference type="InterPro" id="IPR036388">
    <property type="entry name" value="WH-like_DNA-bd_sf"/>
</dbReference>
<dbReference type="InterPro" id="IPR036390">
    <property type="entry name" value="WH_DNA-bd_sf"/>
</dbReference>
<dbReference type="PRINTS" id="PR00033">
    <property type="entry name" value="HTHASNC"/>
</dbReference>
<dbReference type="Gene3D" id="3.30.70.920">
    <property type="match status" value="1"/>
</dbReference>
<evidence type="ECO:0000259" key="4">
    <source>
        <dbReference type="PROSITE" id="PS50956"/>
    </source>
</evidence>
<gene>
    <name evidence="5" type="ORF">SAMN05421663_11533</name>
</gene>
<reference evidence="6" key="1">
    <citation type="submission" date="2016-10" db="EMBL/GenBank/DDBJ databases">
        <authorList>
            <person name="Varghese N."/>
            <person name="Submissions S."/>
        </authorList>
    </citation>
    <scope>NUCLEOTIDE SEQUENCE [LARGE SCALE GENOMIC DNA]</scope>
    <source>
        <strain evidence="6">DSM 21620</strain>
    </source>
</reference>
<dbReference type="InterPro" id="IPR019888">
    <property type="entry name" value="Tscrpt_reg_AsnC-like"/>
</dbReference>
<feature type="domain" description="HTH asnC-type" evidence="4">
    <location>
        <begin position="1"/>
        <end position="62"/>
    </location>
</feature>
<name>A0A1G6W9W4_9BACI</name>
<proteinExistence type="predicted"/>
<evidence type="ECO:0000256" key="2">
    <source>
        <dbReference type="ARBA" id="ARBA00023125"/>
    </source>
</evidence>
<dbReference type="CDD" id="cd00090">
    <property type="entry name" value="HTH_ARSR"/>
    <property type="match status" value="1"/>
</dbReference>
<dbReference type="InterPro" id="IPR011991">
    <property type="entry name" value="ArsR-like_HTH"/>
</dbReference>
<evidence type="ECO:0000313" key="5">
    <source>
        <dbReference type="EMBL" id="SDD61845.1"/>
    </source>
</evidence>
<keyword evidence="1" id="KW-0805">Transcription regulation</keyword>
<evidence type="ECO:0000313" key="6">
    <source>
        <dbReference type="Proteomes" id="UP000198666"/>
    </source>
</evidence>
<evidence type="ECO:0000256" key="1">
    <source>
        <dbReference type="ARBA" id="ARBA00023015"/>
    </source>
</evidence>
<dbReference type="OrthoDB" id="34294at2"/>
<evidence type="ECO:0000256" key="3">
    <source>
        <dbReference type="ARBA" id="ARBA00023163"/>
    </source>
</evidence>
<keyword evidence="3" id="KW-0804">Transcription</keyword>
<dbReference type="PROSITE" id="PS50956">
    <property type="entry name" value="HTH_ASNC_2"/>
    <property type="match status" value="1"/>
</dbReference>
<protein>
    <submittedName>
        <fullName evidence="5">Lrp/AsnC family transcriptional regulator, leucine-responsive regulatory protein</fullName>
    </submittedName>
</protein>
<dbReference type="RefSeq" id="WP_093728639.1">
    <property type="nucleotide sequence ID" value="NZ_FMZB01000015.1"/>
</dbReference>
<dbReference type="EMBL" id="FMZB01000015">
    <property type="protein sequence ID" value="SDD61845.1"/>
    <property type="molecule type" value="Genomic_DNA"/>
</dbReference>
<keyword evidence="2" id="KW-0238">DNA-binding</keyword>